<protein>
    <submittedName>
        <fullName evidence="2">Uncharacterized protein</fullName>
    </submittedName>
</protein>
<organism evidence="2 3">
    <name type="scientific">Favolaschia claudopus</name>
    <dbReference type="NCBI Taxonomy" id="2862362"/>
    <lineage>
        <taxon>Eukaryota</taxon>
        <taxon>Fungi</taxon>
        <taxon>Dikarya</taxon>
        <taxon>Basidiomycota</taxon>
        <taxon>Agaricomycotina</taxon>
        <taxon>Agaricomycetes</taxon>
        <taxon>Agaricomycetidae</taxon>
        <taxon>Agaricales</taxon>
        <taxon>Marasmiineae</taxon>
        <taxon>Mycenaceae</taxon>
        <taxon>Favolaschia</taxon>
    </lineage>
</organism>
<feature type="non-terminal residue" evidence="2">
    <location>
        <position position="90"/>
    </location>
</feature>
<gene>
    <name evidence="2" type="ORF">R3P38DRAFT_3288133</name>
</gene>
<evidence type="ECO:0000313" key="2">
    <source>
        <dbReference type="EMBL" id="KAK6995726.1"/>
    </source>
</evidence>
<proteinExistence type="predicted"/>
<dbReference type="EMBL" id="JAWWNJ010000101">
    <property type="protein sequence ID" value="KAK6995726.1"/>
    <property type="molecule type" value="Genomic_DNA"/>
</dbReference>
<comment type="caution">
    <text evidence="2">The sequence shown here is derived from an EMBL/GenBank/DDBJ whole genome shotgun (WGS) entry which is preliminary data.</text>
</comment>
<feature type="region of interest" description="Disordered" evidence="1">
    <location>
        <begin position="62"/>
        <end position="90"/>
    </location>
</feature>
<evidence type="ECO:0000256" key="1">
    <source>
        <dbReference type="SAM" id="MobiDB-lite"/>
    </source>
</evidence>
<accession>A0AAV9ZY52</accession>
<reference evidence="2 3" key="1">
    <citation type="journal article" date="2024" name="J Genomics">
        <title>Draft genome sequencing and assembly of Favolaschia claudopus CIRM-BRFM 2984 isolated from oak limbs.</title>
        <authorList>
            <person name="Navarro D."/>
            <person name="Drula E."/>
            <person name="Chaduli D."/>
            <person name="Cazenave R."/>
            <person name="Ahrendt S."/>
            <person name="Wang J."/>
            <person name="Lipzen A."/>
            <person name="Daum C."/>
            <person name="Barry K."/>
            <person name="Grigoriev I.V."/>
            <person name="Favel A."/>
            <person name="Rosso M.N."/>
            <person name="Martin F."/>
        </authorList>
    </citation>
    <scope>NUCLEOTIDE SEQUENCE [LARGE SCALE GENOMIC DNA]</scope>
    <source>
        <strain evidence="2 3">CIRM-BRFM 2984</strain>
    </source>
</reference>
<sequence length="90" mass="10107">MTESLRYELKQVVPPINSPLRHLLGTFPFHNAVHAEQKVGVSSRKEGGEGVVAGVWKQQPAVRRRHCQTTATPPSNESIWSDRSQAHRLQ</sequence>
<evidence type="ECO:0000313" key="3">
    <source>
        <dbReference type="Proteomes" id="UP001362999"/>
    </source>
</evidence>
<feature type="compositionally biased region" description="Polar residues" evidence="1">
    <location>
        <begin position="68"/>
        <end position="83"/>
    </location>
</feature>
<dbReference type="AlphaFoldDB" id="A0AAV9ZY52"/>
<name>A0AAV9ZY52_9AGAR</name>
<dbReference type="Proteomes" id="UP001362999">
    <property type="component" value="Unassembled WGS sequence"/>
</dbReference>
<keyword evidence="3" id="KW-1185">Reference proteome</keyword>